<gene>
    <name evidence="8" type="ORF">BZ3500_MVSOF-1268-A1-R1_CHR1-3G02327</name>
</gene>
<dbReference type="GO" id="GO:0005886">
    <property type="term" value="C:plasma membrane"/>
    <property type="evidence" value="ECO:0007669"/>
    <property type="project" value="TreeGrafter"/>
</dbReference>
<feature type="transmembrane region" description="Helical" evidence="6">
    <location>
        <begin position="133"/>
        <end position="150"/>
    </location>
</feature>
<sequence>MDGTRGGPTLSAASSGTATRSASPLPAENDRPPQASNRSKQRGRLGDDGVVNEVEKQPSEGRGRTPGARDHGQQQRKRLGFSPDRRPWPERSTVYQFRPFRGMSTDVRKRLPFYLSDWTEAFRPRNWERTIGATIRIYFLNLFPALAYTIDMNLRTGGNYGVNETLLASVLAALAFSVLSVQPLTIVSTRGCARPDEGTQLIEIAVQVGVTGLINLFNYTTYAILERQPDAPNFLQFQAWALMCLISDDCWSAITHWIIAVFNISDYTRFITDMTSETFGLYVGVIYIQKGVELLVYEFDASDQAGWFSVVVAILFALSVYFLERTATLNFGPFWLRKCITDYAFAAGIIFYTGFVHIPGHIKETGIDFLQVTRAFHPSTDRSWVIRFWDLPVKWIFVALPFGCLVTLLFYFDNNVSSVMAQSRGFPVKRPAGFHWDFFLLGCVTFVAGILGLPAPNGLVPQAPVHTEALCVVKMVPEDTKLTEGGFYDEEEEEEEEGAIEKRWEEEAPPKMKVVRTRLVEQRISHFAMGLLTLGTMTGPLLVTLSLMSRAMFAGIFIVVGWGSVQGNGIVHKTLFLLRDHHLTPRDHALLQVRPKKIWLFVGIQWLFFAAIVAISETISGIGFPVIITLLIPFRYYWVPRWFSLQELSVLDAPTANSAATLVSLGGPLQPEHGHSDFFHKHRDDVEASLSEPMHQDDGTLRKRTTPSASSKDEVMIRL</sequence>
<feature type="region of interest" description="Disordered" evidence="5">
    <location>
        <begin position="1"/>
        <end position="87"/>
    </location>
</feature>
<evidence type="ECO:0000313" key="8">
    <source>
        <dbReference type="EMBL" id="SCZ90864.1"/>
    </source>
</evidence>
<dbReference type="PANTHER" id="PTHR11453:SF38">
    <property type="entry name" value="ANION TRANSPORTER (EUROFUNG)"/>
    <property type="match status" value="1"/>
</dbReference>
<dbReference type="GO" id="GO:0006820">
    <property type="term" value="P:monoatomic anion transport"/>
    <property type="evidence" value="ECO:0007669"/>
    <property type="project" value="InterPro"/>
</dbReference>
<dbReference type="GO" id="GO:0046713">
    <property type="term" value="P:borate transport"/>
    <property type="evidence" value="ECO:0007669"/>
    <property type="project" value="TreeGrafter"/>
</dbReference>
<feature type="transmembrane region" description="Helical" evidence="6">
    <location>
        <begin position="305"/>
        <end position="323"/>
    </location>
</feature>
<evidence type="ECO:0000256" key="6">
    <source>
        <dbReference type="SAM" id="Phobius"/>
    </source>
</evidence>
<feature type="compositionally biased region" description="Basic and acidic residues" evidence="5">
    <location>
        <begin position="53"/>
        <end position="73"/>
    </location>
</feature>
<feature type="transmembrane region" description="Helical" evidence="6">
    <location>
        <begin position="170"/>
        <end position="189"/>
    </location>
</feature>
<evidence type="ECO:0000256" key="4">
    <source>
        <dbReference type="ARBA" id="ARBA00023136"/>
    </source>
</evidence>
<evidence type="ECO:0000259" key="7">
    <source>
        <dbReference type="Pfam" id="PF00955"/>
    </source>
</evidence>
<dbReference type="OrthoDB" id="1735926at2759"/>
<reference evidence="9" key="1">
    <citation type="submission" date="2016-10" db="EMBL/GenBank/DDBJ databases">
        <authorList>
            <person name="Jeantristanb JTB J.-T."/>
            <person name="Ricardo R."/>
        </authorList>
    </citation>
    <scope>NUCLEOTIDE SEQUENCE [LARGE SCALE GENOMIC DNA]</scope>
</reference>
<evidence type="ECO:0000256" key="1">
    <source>
        <dbReference type="ARBA" id="ARBA00004141"/>
    </source>
</evidence>
<accession>A0A2X0MFX5</accession>
<dbReference type="STRING" id="289078.A0A2X0MFX5"/>
<protein>
    <submittedName>
        <fullName evidence="8">BZ3500_MvSof-1268-A1-R1_Chr1-3g02327 protein</fullName>
    </submittedName>
</protein>
<organism evidence="8 9">
    <name type="scientific">Microbotryum saponariae</name>
    <dbReference type="NCBI Taxonomy" id="289078"/>
    <lineage>
        <taxon>Eukaryota</taxon>
        <taxon>Fungi</taxon>
        <taxon>Dikarya</taxon>
        <taxon>Basidiomycota</taxon>
        <taxon>Pucciniomycotina</taxon>
        <taxon>Microbotryomycetes</taxon>
        <taxon>Microbotryales</taxon>
        <taxon>Microbotryaceae</taxon>
        <taxon>Microbotryum</taxon>
    </lineage>
</organism>
<dbReference type="InterPro" id="IPR003020">
    <property type="entry name" value="HCO3_transpt_euk"/>
</dbReference>
<evidence type="ECO:0000256" key="3">
    <source>
        <dbReference type="ARBA" id="ARBA00022989"/>
    </source>
</evidence>
<feature type="transmembrane region" description="Helical" evidence="6">
    <location>
        <begin position="343"/>
        <end position="362"/>
    </location>
</feature>
<keyword evidence="2 6" id="KW-0812">Transmembrane</keyword>
<dbReference type="AlphaFoldDB" id="A0A2X0MFX5"/>
<feature type="transmembrane region" description="Helical" evidence="6">
    <location>
        <begin position="433"/>
        <end position="453"/>
    </location>
</feature>
<dbReference type="EMBL" id="FMWP01000014">
    <property type="protein sequence ID" value="SCZ90864.1"/>
    <property type="molecule type" value="Genomic_DNA"/>
</dbReference>
<evidence type="ECO:0000313" key="9">
    <source>
        <dbReference type="Proteomes" id="UP000249723"/>
    </source>
</evidence>
<feature type="domain" description="Bicarbonate transporter-like transmembrane" evidence="7">
    <location>
        <begin position="308"/>
        <end position="474"/>
    </location>
</feature>
<feature type="domain" description="Bicarbonate transporter-like transmembrane" evidence="7">
    <location>
        <begin position="98"/>
        <end position="191"/>
    </location>
</feature>
<dbReference type="InterPro" id="IPR011531">
    <property type="entry name" value="HCO3_transpt-like_TM_dom"/>
</dbReference>
<feature type="transmembrane region" description="Helical" evidence="6">
    <location>
        <begin position="598"/>
        <end position="616"/>
    </location>
</feature>
<evidence type="ECO:0000256" key="5">
    <source>
        <dbReference type="SAM" id="MobiDB-lite"/>
    </source>
</evidence>
<feature type="transmembrane region" description="Helical" evidence="6">
    <location>
        <begin position="201"/>
        <end position="225"/>
    </location>
</feature>
<dbReference type="PANTHER" id="PTHR11453">
    <property type="entry name" value="ANION EXCHANGE PROTEIN"/>
    <property type="match status" value="1"/>
</dbReference>
<evidence type="ECO:0000256" key="2">
    <source>
        <dbReference type="ARBA" id="ARBA00022692"/>
    </source>
</evidence>
<feature type="transmembrane region" description="Helical" evidence="6">
    <location>
        <begin position="237"/>
        <end position="259"/>
    </location>
</feature>
<feature type="transmembrane region" description="Helical" evidence="6">
    <location>
        <begin position="393"/>
        <end position="412"/>
    </location>
</feature>
<dbReference type="GO" id="GO:0005452">
    <property type="term" value="F:solute:inorganic anion antiporter activity"/>
    <property type="evidence" value="ECO:0007669"/>
    <property type="project" value="InterPro"/>
</dbReference>
<keyword evidence="3 6" id="KW-1133">Transmembrane helix</keyword>
<proteinExistence type="predicted"/>
<keyword evidence="9" id="KW-1185">Reference proteome</keyword>
<feature type="region of interest" description="Disordered" evidence="5">
    <location>
        <begin position="691"/>
        <end position="712"/>
    </location>
</feature>
<dbReference type="GO" id="GO:0050801">
    <property type="term" value="P:monoatomic ion homeostasis"/>
    <property type="evidence" value="ECO:0007669"/>
    <property type="project" value="TreeGrafter"/>
</dbReference>
<keyword evidence="4 6" id="KW-0472">Membrane</keyword>
<feature type="compositionally biased region" description="Low complexity" evidence="5">
    <location>
        <begin position="7"/>
        <end position="23"/>
    </location>
</feature>
<dbReference type="Proteomes" id="UP000249723">
    <property type="component" value="Unassembled WGS sequence"/>
</dbReference>
<feature type="transmembrane region" description="Helical" evidence="6">
    <location>
        <begin position="527"/>
        <end position="548"/>
    </location>
</feature>
<name>A0A2X0MFX5_9BASI</name>
<comment type="subcellular location">
    <subcellularLocation>
        <location evidence="1">Membrane</location>
        <topology evidence="1">Multi-pass membrane protein</topology>
    </subcellularLocation>
</comment>
<feature type="transmembrane region" description="Helical" evidence="6">
    <location>
        <begin position="622"/>
        <end position="639"/>
    </location>
</feature>
<feature type="domain" description="Bicarbonate transporter-like transmembrane" evidence="7">
    <location>
        <begin position="518"/>
        <end position="654"/>
    </location>
</feature>
<dbReference type="Pfam" id="PF00955">
    <property type="entry name" value="HCO3_cotransp"/>
    <property type="match status" value="3"/>
</dbReference>
<dbReference type="Gene3D" id="1.10.287.570">
    <property type="entry name" value="Helical hairpin bin"/>
    <property type="match status" value="1"/>
</dbReference>